<reference evidence="2" key="1">
    <citation type="submission" date="2015-07" db="EMBL/GenBank/DDBJ databases">
        <title>Near-Complete Genome Sequence of the Cellulolytic Bacterium Bacteroides (Pseudobacteroides) cellulosolvens ATCC 35603.</title>
        <authorList>
            <person name="Dassa B."/>
            <person name="Utturkar S.M."/>
            <person name="Klingeman D.M."/>
            <person name="Hurt R.A."/>
            <person name="Keller M."/>
            <person name="Xu J."/>
            <person name="Reddy Y.H.K."/>
            <person name="Borovok I."/>
            <person name="Grinberg I.R."/>
            <person name="Lamed R."/>
            <person name="Zhivin O."/>
            <person name="Bayer E.A."/>
            <person name="Brown S.D."/>
        </authorList>
    </citation>
    <scope>NUCLEOTIDE SEQUENCE [LARGE SCALE GENOMIC DNA]</scope>
    <source>
        <strain evidence="2">DSM 2933</strain>
    </source>
</reference>
<evidence type="ECO:0000313" key="1">
    <source>
        <dbReference type="EMBL" id="KNY30114.1"/>
    </source>
</evidence>
<accession>A0A0L6JWI8</accession>
<dbReference type="AlphaFoldDB" id="A0A0L6JWI8"/>
<dbReference type="Proteomes" id="UP000036923">
    <property type="component" value="Unassembled WGS sequence"/>
</dbReference>
<evidence type="ECO:0000313" key="2">
    <source>
        <dbReference type="Proteomes" id="UP000036923"/>
    </source>
</evidence>
<name>A0A0L6JWI8_9FIRM</name>
<sequence>MTAAAKEAIENAKARGIIDPDELSRIGSAAADAVASWQKIVSQVNNIMSPYVANIKRLSPDAKVGYRGSLATGIKHSTQGPFDPTDFDVDAFIVSDSLAARFDSNVFFRDARNLPEFKLIADDLEEAFINSLSGYRTELGKPFTFRIWTEAEYLSKVVPYGYKLLE</sequence>
<keyword evidence="2" id="KW-1185">Reference proteome</keyword>
<dbReference type="EMBL" id="LGTC01000001">
    <property type="protein sequence ID" value="KNY30114.1"/>
    <property type="molecule type" value="Genomic_DNA"/>
</dbReference>
<dbReference type="eggNOG" id="ENOG503449J">
    <property type="taxonomic scope" value="Bacteria"/>
</dbReference>
<proteinExistence type="predicted"/>
<evidence type="ECO:0008006" key="3">
    <source>
        <dbReference type="Google" id="ProtNLM"/>
    </source>
</evidence>
<dbReference type="OrthoDB" id="2740462at2"/>
<organism evidence="1 2">
    <name type="scientific">Pseudobacteroides cellulosolvens ATCC 35603 = DSM 2933</name>
    <dbReference type="NCBI Taxonomy" id="398512"/>
    <lineage>
        <taxon>Bacteria</taxon>
        <taxon>Bacillati</taxon>
        <taxon>Bacillota</taxon>
        <taxon>Clostridia</taxon>
        <taxon>Eubacteriales</taxon>
        <taxon>Oscillospiraceae</taxon>
        <taxon>Pseudobacteroides</taxon>
    </lineage>
</organism>
<gene>
    <name evidence="1" type="ORF">Bccel_5391</name>
</gene>
<protein>
    <recommendedName>
        <fullName evidence="3">Nucleotidyltransferase</fullName>
    </recommendedName>
</protein>
<dbReference type="RefSeq" id="WP_036945205.1">
    <property type="nucleotide sequence ID" value="NZ_JQKC01000045.1"/>
</dbReference>
<comment type="caution">
    <text evidence="1">The sequence shown here is derived from an EMBL/GenBank/DDBJ whole genome shotgun (WGS) entry which is preliminary data.</text>
</comment>
<dbReference type="STRING" id="398512.Bccel_5391"/>